<protein>
    <submittedName>
        <fullName evidence="2">Uncharacterized protein</fullName>
    </submittedName>
</protein>
<dbReference type="OrthoDB" id="6275934at2759"/>
<evidence type="ECO:0000256" key="1">
    <source>
        <dbReference type="SAM" id="SignalP"/>
    </source>
</evidence>
<sequence length="180" mass="20141">MAKSTMMLLIFVCIVLPQFLETSADDYTILLTYNTDVNNKTAQNHFDKLANTCKMLQNNSLTFKTFPTLENGIALEGLRKCKFPPFYPLKLLSNLSVVGVLGAENYFLRLLDTTPNSNCSGANLDASTLDVSMTRMLEVGVAYLNFLRSLQNTVDAVRITQSESTIIALPKYFSEYSSFF</sequence>
<name>A0A3P7LFL1_DIBLA</name>
<reference evidence="2 3" key="1">
    <citation type="submission" date="2018-11" db="EMBL/GenBank/DDBJ databases">
        <authorList>
            <consortium name="Pathogen Informatics"/>
        </authorList>
    </citation>
    <scope>NUCLEOTIDE SEQUENCE [LARGE SCALE GENOMIC DNA]</scope>
</reference>
<dbReference type="AlphaFoldDB" id="A0A3P7LFL1"/>
<dbReference type="Proteomes" id="UP000281553">
    <property type="component" value="Unassembled WGS sequence"/>
</dbReference>
<evidence type="ECO:0000313" key="3">
    <source>
        <dbReference type="Proteomes" id="UP000281553"/>
    </source>
</evidence>
<evidence type="ECO:0000313" key="2">
    <source>
        <dbReference type="EMBL" id="VDN10637.1"/>
    </source>
</evidence>
<feature type="chain" id="PRO_5018089492" evidence="1">
    <location>
        <begin position="25"/>
        <end position="180"/>
    </location>
</feature>
<dbReference type="EMBL" id="UYRU01049574">
    <property type="protein sequence ID" value="VDN10637.1"/>
    <property type="molecule type" value="Genomic_DNA"/>
</dbReference>
<gene>
    <name evidence="2" type="ORF">DILT_LOCUS6468</name>
</gene>
<organism evidence="2 3">
    <name type="scientific">Dibothriocephalus latus</name>
    <name type="common">Fish tapeworm</name>
    <name type="synonym">Diphyllobothrium latum</name>
    <dbReference type="NCBI Taxonomy" id="60516"/>
    <lineage>
        <taxon>Eukaryota</taxon>
        <taxon>Metazoa</taxon>
        <taxon>Spiralia</taxon>
        <taxon>Lophotrochozoa</taxon>
        <taxon>Platyhelminthes</taxon>
        <taxon>Cestoda</taxon>
        <taxon>Eucestoda</taxon>
        <taxon>Diphyllobothriidea</taxon>
        <taxon>Diphyllobothriidae</taxon>
        <taxon>Dibothriocephalus</taxon>
    </lineage>
</organism>
<feature type="signal peptide" evidence="1">
    <location>
        <begin position="1"/>
        <end position="24"/>
    </location>
</feature>
<proteinExistence type="predicted"/>
<accession>A0A3P7LFL1</accession>
<keyword evidence="1" id="KW-0732">Signal</keyword>
<keyword evidence="3" id="KW-1185">Reference proteome</keyword>